<evidence type="ECO:0000313" key="2">
    <source>
        <dbReference type="Proteomes" id="UP000823775"/>
    </source>
</evidence>
<proteinExistence type="predicted"/>
<sequence length="123" mass="14250">MKHSLEKALSIQGITILQKSIISLTRGLKYNFYKQKKKKKTKASSAQKAFEPQRIELAFFSSAGKQFEDMRMLDNYNMPLPCQDNMQTLLKLRLGRLPPQRVKMTLPMATSKMKFRAQDLSHL</sequence>
<organism evidence="1 2">
    <name type="scientific">Datura stramonium</name>
    <name type="common">Jimsonweed</name>
    <name type="synonym">Common thornapple</name>
    <dbReference type="NCBI Taxonomy" id="4076"/>
    <lineage>
        <taxon>Eukaryota</taxon>
        <taxon>Viridiplantae</taxon>
        <taxon>Streptophyta</taxon>
        <taxon>Embryophyta</taxon>
        <taxon>Tracheophyta</taxon>
        <taxon>Spermatophyta</taxon>
        <taxon>Magnoliopsida</taxon>
        <taxon>eudicotyledons</taxon>
        <taxon>Gunneridae</taxon>
        <taxon>Pentapetalae</taxon>
        <taxon>asterids</taxon>
        <taxon>lamiids</taxon>
        <taxon>Solanales</taxon>
        <taxon>Solanaceae</taxon>
        <taxon>Solanoideae</taxon>
        <taxon>Datureae</taxon>
        <taxon>Datura</taxon>
    </lineage>
</organism>
<keyword evidence="2" id="KW-1185">Reference proteome</keyword>
<protein>
    <submittedName>
        <fullName evidence="1">Uncharacterized protein</fullName>
    </submittedName>
</protein>
<name>A0ABS8SDK3_DATST</name>
<evidence type="ECO:0000313" key="1">
    <source>
        <dbReference type="EMBL" id="MCD7456654.1"/>
    </source>
</evidence>
<accession>A0ABS8SDK3</accession>
<reference evidence="1 2" key="1">
    <citation type="journal article" date="2021" name="BMC Genomics">
        <title>Datura genome reveals duplications of psychoactive alkaloid biosynthetic genes and high mutation rate following tissue culture.</title>
        <authorList>
            <person name="Rajewski A."/>
            <person name="Carter-House D."/>
            <person name="Stajich J."/>
            <person name="Litt A."/>
        </authorList>
    </citation>
    <scope>NUCLEOTIDE SEQUENCE [LARGE SCALE GENOMIC DNA]</scope>
    <source>
        <strain evidence="1">AR-01</strain>
    </source>
</reference>
<gene>
    <name evidence="1" type="ORF">HAX54_032600</name>
</gene>
<comment type="caution">
    <text evidence="1">The sequence shown here is derived from an EMBL/GenBank/DDBJ whole genome shotgun (WGS) entry which is preliminary data.</text>
</comment>
<dbReference type="EMBL" id="JACEIK010000414">
    <property type="protein sequence ID" value="MCD7456654.1"/>
    <property type="molecule type" value="Genomic_DNA"/>
</dbReference>
<dbReference type="Proteomes" id="UP000823775">
    <property type="component" value="Unassembled WGS sequence"/>
</dbReference>